<keyword evidence="9" id="KW-1185">Reference proteome</keyword>
<dbReference type="PANTHER" id="PTHR46143">
    <property type="entry name" value="CALPAIN-7"/>
    <property type="match status" value="1"/>
</dbReference>
<dbReference type="STRING" id="225359.A0A2S4PPQ1"/>
<dbReference type="AlphaFoldDB" id="A0A2S4PPQ1"/>
<evidence type="ECO:0000256" key="3">
    <source>
        <dbReference type="ARBA" id="ARBA00022801"/>
    </source>
</evidence>
<comment type="similarity">
    <text evidence="1">Belongs to the peptidase C2 family. PalB/RIM13 subfamily.</text>
</comment>
<proteinExistence type="inferred from homology"/>
<dbReference type="SMART" id="SM00720">
    <property type="entry name" value="calpain_III"/>
    <property type="match status" value="1"/>
</dbReference>
<sequence>MESRAQEAERLVAKSLTKNDALQNAIRAVELYMSAIELTVLKSEKDRLRKKCKLLLQTAEEIKKSESWPLAIKESSGVNLKVPISTRILSKSEKLILLESSNLNGFLFPPWTSEPSDMVFENVAEGETESVDLRLSDIQRSFFSGWTRSDRDDFHDSPKESLVLIRTEKNINLVQDLTTDCSVVASLCVISSRASKGHGQLIASILYPKDKISGLPRRSKNGKYICRFQFNGCFRKVTIDNRLPKSNTSHHLHVIDRNNPQLIWPALIEKAYLKLRGGYDFPGSNSGTDLWIITGWIPEQICLQSDDTQIEQLWSRLFKAFCYGDVMITLGTGKLTHKEENELGLVGQHDYAILDMKESRLQRLFLIKNPWSNGIVWKEIGEIFPKFDTEKSVESIQELPPEFSETHTGTFWMDFESTVQNFEHLYLNWNPGLFRHRQDYHFDWIIPENKNSGSFIQNPQFLMKSSQKDTVWVLLSRHFSTDEQNISNIDQISTFGYISLYIFESNGEKVYLSDDAVHRGAFLDSPQTLARITSSPSTVYTVSIAQQDLPLPKYSFTLTFFSRFPLVIDKVAEPPYNYRFSGVWGLRTAGGNANLPSYHKNPQYNLVLETSEQDLAIHVCMIWAGGERVVAITSKDIVGGSGVYRCGCALASLKNVAAGKYTIVCSTFDAERTGKFTLHVCSVTPCHIMPILLETAGRLSFNLEPLIFQRNIHKMFAQLTVIRLTRLRLVAKCVTISQNSNLSNYKLLLKLSLEMGPKSNDRKVLCVSGGGKFSDALRGLRLEDLDLTPNVSQAGLWIVVERSSENHRPEDTIIDVEVLSDNKVILGNWCIDDG</sequence>
<dbReference type="InterPro" id="IPR036213">
    <property type="entry name" value="Calpain_III_sf"/>
</dbReference>
<dbReference type="PANTHER" id="PTHR46143:SF1">
    <property type="entry name" value="CALPAIN-7"/>
    <property type="match status" value="1"/>
</dbReference>
<keyword evidence="4 5" id="KW-0788">Thiol protease</keyword>
<dbReference type="SUPFAM" id="SSF54001">
    <property type="entry name" value="Cysteine proteinases"/>
    <property type="match status" value="1"/>
</dbReference>
<organism evidence="8 9">
    <name type="scientific">Erysiphe pulchra</name>
    <dbReference type="NCBI Taxonomy" id="225359"/>
    <lineage>
        <taxon>Eukaryota</taxon>
        <taxon>Fungi</taxon>
        <taxon>Dikarya</taxon>
        <taxon>Ascomycota</taxon>
        <taxon>Pezizomycotina</taxon>
        <taxon>Leotiomycetes</taxon>
        <taxon>Erysiphales</taxon>
        <taxon>Erysiphaceae</taxon>
        <taxon>Erysiphe</taxon>
    </lineage>
</organism>
<dbReference type="Pfam" id="PF25435">
    <property type="entry name" value="PalB_C"/>
    <property type="match status" value="1"/>
</dbReference>
<dbReference type="GO" id="GO:0004198">
    <property type="term" value="F:calcium-dependent cysteine-type endopeptidase activity"/>
    <property type="evidence" value="ECO:0007669"/>
    <property type="project" value="InterPro"/>
</dbReference>
<dbReference type="GO" id="GO:0006508">
    <property type="term" value="P:proteolysis"/>
    <property type="evidence" value="ECO:0007669"/>
    <property type="project" value="UniProtKB-KW"/>
</dbReference>
<dbReference type="InterPro" id="IPR001300">
    <property type="entry name" value="Peptidase_C2_calpain_cat"/>
</dbReference>
<evidence type="ECO:0000313" key="8">
    <source>
        <dbReference type="EMBL" id="POS84005.1"/>
    </source>
</evidence>
<dbReference type="Pfam" id="PF00648">
    <property type="entry name" value="Peptidase_C2"/>
    <property type="match status" value="1"/>
</dbReference>
<evidence type="ECO:0000259" key="7">
    <source>
        <dbReference type="PROSITE" id="PS50203"/>
    </source>
</evidence>
<evidence type="ECO:0000256" key="4">
    <source>
        <dbReference type="ARBA" id="ARBA00022807"/>
    </source>
</evidence>
<evidence type="ECO:0000256" key="6">
    <source>
        <dbReference type="SAM" id="Coils"/>
    </source>
</evidence>
<dbReference type="Proteomes" id="UP000237438">
    <property type="component" value="Unassembled WGS sequence"/>
</dbReference>
<evidence type="ECO:0000256" key="2">
    <source>
        <dbReference type="ARBA" id="ARBA00022670"/>
    </source>
</evidence>
<dbReference type="SMART" id="SM00230">
    <property type="entry name" value="CysPc"/>
    <property type="match status" value="1"/>
</dbReference>
<accession>A0A2S4PPQ1</accession>
<comment type="caution">
    <text evidence="8">The sequence shown here is derived from an EMBL/GenBank/DDBJ whole genome shotgun (WGS) entry which is preliminary data.</text>
</comment>
<dbReference type="InterPro" id="IPR038765">
    <property type="entry name" value="Papain-like_cys_pep_sf"/>
</dbReference>
<feature type="domain" description="Calpain catalytic" evidence="7">
    <location>
        <begin position="105"/>
        <end position="431"/>
    </location>
</feature>
<gene>
    <name evidence="8" type="ORF">EPUL_002988</name>
</gene>
<dbReference type="PROSITE" id="PS50203">
    <property type="entry name" value="CALPAIN_CAT"/>
    <property type="match status" value="1"/>
</dbReference>
<dbReference type="CDD" id="cd00044">
    <property type="entry name" value="CysPc"/>
    <property type="match status" value="1"/>
</dbReference>
<keyword evidence="3 5" id="KW-0378">Hydrolase</keyword>
<feature type="active site" evidence="5">
    <location>
        <position position="369"/>
    </location>
</feature>
<dbReference type="EMBL" id="PEDP01001227">
    <property type="protein sequence ID" value="POS84005.1"/>
    <property type="molecule type" value="Genomic_DNA"/>
</dbReference>
<keyword evidence="6" id="KW-0175">Coiled coil</keyword>
<feature type="active site" evidence="5">
    <location>
        <position position="349"/>
    </location>
</feature>
<dbReference type="Gene3D" id="3.90.70.10">
    <property type="entry name" value="Cysteine proteinases"/>
    <property type="match status" value="1"/>
</dbReference>
<reference evidence="8 9" key="1">
    <citation type="submission" date="2017-10" db="EMBL/GenBank/DDBJ databases">
        <title>Development of genomic resources for the powdery mildew, Erysiphe pulchra.</title>
        <authorList>
            <person name="Wadl P.A."/>
            <person name="Mack B.M."/>
            <person name="Moore G."/>
            <person name="Beltz S.B."/>
        </authorList>
    </citation>
    <scope>NUCLEOTIDE SEQUENCE [LARGE SCALE GENOMIC DNA]</scope>
    <source>
        <strain evidence="8">Cflorida</strain>
    </source>
</reference>
<dbReference type="InterPro" id="IPR051297">
    <property type="entry name" value="PalB/RIM13"/>
</dbReference>
<feature type="coiled-coil region" evidence="6">
    <location>
        <begin position="5"/>
        <end position="65"/>
    </location>
</feature>
<evidence type="ECO:0000256" key="5">
    <source>
        <dbReference type="PROSITE-ProRule" id="PRU00239"/>
    </source>
</evidence>
<evidence type="ECO:0000313" key="9">
    <source>
        <dbReference type="Proteomes" id="UP000237438"/>
    </source>
</evidence>
<feature type="active site" evidence="5">
    <location>
        <position position="181"/>
    </location>
</feature>
<dbReference type="Gene3D" id="2.60.120.380">
    <property type="match status" value="1"/>
</dbReference>
<evidence type="ECO:0000256" key="1">
    <source>
        <dbReference type="ARBA" id="ARBA00010193"/>
    </source>
</evidence>
<name>A0A2S4PPQ1_9PEZI</name>
<keyword evidence="2 5" id="KW-0645">Protease</keyword>
<protein>
    <recommendedName>
        <fullName evidence="7">Calpain catalytic domain-containing protein</fullName>
    </recommendedName>
</protein>
<dbReference type="OrthoDB" id="167576at2759"/>
<dbReference type="SUPFAM" id="SSF49758">
    <property type="entry name" value="Calpain large subunit, middle domain (domain III)"/>
    <property type="match status" value="2"/>
</dbReference>
<dbReference type="InterPro" id="IPR022683">
    <property type="entry name" value="Calpain_III"/>
</dbReference>